<dbReference type="PANTHER" id="PTHR36838">
    <property type="entry name" value="AUXIN EFFLUX CARRIER FAMILY PROTEIN"/>
    <property type="match status" value="1"/>
</dbReference>
<keyword evidence="6 7" id="KW-0472">Membrane</keyword>
<dbReference type="PANTHER" id="PTHR36838:SF4">
    <property type="entry name" value="AUXIN EFFLUX CARRIER FAMILY PROTEIN"/>
    <property type="match status" value="1"/>
</dbReference>
<name>A0A4Q7NZR5_9FIRM</name>
<dbReference type="EMBL" id="SGXF01000007">
    <property type="protein sequence ID" value="RZS92854.1"/>
    <property type="molecule type" value="Genomic_DNA"/>
</dbReference>
<dbReference type="Pfam" id="PF03547">
    <property type="entry name" value="Mem_trans"/>
    <property type="match status" value="1"/>
</dbReference>
<dbReference type="GO" id="GO:0016020">
    <property type="term" value="C:membrane"/>
    <property type="evidence" value="ECO:0007669"/>
    <property type="project" value="UniProtKB-SubCell"/>
</dbReference>
<feature type="transmembrane region" description="Helical" evidence="7">
    <location>
        <begin position="312"/>
        <end position="334"/>
    </location>
</feature>
<feature type="transmembrane region" description="Helical" evidence="7">
    <location>
        <begin position="128"/>
        <end position="152"/>
    </location>
</feature>
<accession>A0A4Q7NZR5</accession>
<feature type="transmembrane region" description="Helical" evidence="7">
    <location>
        <begin position="244"/>
        <end position="265"/>
    </location>
</feature>
<protein>
    <recommendedName>
        <fullName evidence="10">AEC family transporter</fullName>
    </recommendedName>
</protein>
<keyword evidence="2" id="KW-0813">Transport</keyword>
<feature type="transmembrane region" description="Helical" evidence="7">
    <location>
        <begin position="173"/>
        <end position="190"/>
    </location>
</feature>
<evidence type="ECO:0000256" key="7">
    <source>
        <dbReference type="SAM" id="Phobius"/>
    </source>
</evidence>
<keyword evidence="9" id="KW-1185">Reference proteome</keyword>
<keyword evidence="4 7" id="KW-0812">Transmembrane</keyword>
<organism evidence="8 9">
    <name type="scientific">Cuneatibacter caecimuris</name>
    <dbReference type="NCBI Taxonomy" id="1796618"/>
    <lineage>
        <taxon>Bacteria</taxon>
        <taxon>Bacillati</taxon>
        <taxon>Bacillota</taxon>
        <taxon>Clostridia</taxon>
        <taxon>Lachnospirales</taxon>
        <taxon>Lachnospiraceae</taxon>
        <taxon>Cuneatibacter</taxon>
    </lineage>
</organism>
<feature type="transmembrane region" description="Helical" evidence="7">
    <location>
        <begin position="104"/>
        <end position="122"/>
    </location>
</feature>
<evidence type="ECO:0008006" key="10">
    <source>
        <dbReference type="Google" id="ProtNLM"/>
    </source>
</evidence>
<feature type="transmembrane region" description="Helical" evidence="7">
    <location>
        <begin position="69"/>
        <end position="92"/>
    </location>
</feature>
<dbReference type="GO" id="GO:0055085">
    <property type="term" value="P:transmembrane transport"/>
    <property type="evidence" value="ECO:0007669"/>
    <property type="project" value="InterPro"/>
</dbReference>
<reference evidence="8 9" key="1">
    <citation type="submission" date="2019-02" db="EMBL/GenBank/DDBJ databases">
        <title>Genomic Encyclopedia of Type Strains, Phase IV (KMG-IV): sequencing the most valuable type-strain genomes for metagenomic binning, comparative biology and taxonomic classification.</title>
        <authorList>
            <person name="Goeker M."/>
        </authorList>
    </citation>
    <scope>NUCLEOTIDE SEQUENCE [LARGE SCALE GENOMIC DNA]</scope>
    <source>
        <strain evidence="8 9">DSM 29486</strain>
    </source>
</reference>
<evidence type="ECO:0000313" key="9">
    <source>
        <dbReference type="Proteomes" id="UP000292927"/>
    </source>
</evidence>
<dbReference type="InterPro" id="IPR004776">
    <property type="entry name" value="Mem_transp_PIN-like"/>
</dbReference>
<feature type="transmembrane region" description="Helical" evidence="7">
    <location>
        <begin position="271"/>
        <end position="300"/>
    </location>
</feature>
<keyword evidence="3" id="KW-1003">Cell membrane</keyword>
<feature type="transmembrane region" description="Helical" evidence="7">
    <location>
        <begin position="37"/>
        <end position="57"/>
    </location>
</feature>
<gene>
    <name evidence="8" type="ORF">EV209_2930</name>
</gene>
<evidence type="ECO:0000256" key="2">
    <source>
        <dbReference type="ARBA" id="ARBA00022448"/>
    </source>
</evidence>
<feature type="transmembrane region" description="Helical" evidence="7">
    <location>
        <begin position="6"/>
        <end position="25"/>
    </location>
</feature>
<evidence type="ECO:0000313" key="8">
    <source>
        <dbReference type="EMBL" id="RZS92854.1"/>
    </source>
</evidence>
<sequence length="335" mass="36519">MLDNFMYAINAIFPLILLIGLGYFLKQIRMFDENFFKKANTLVFRVCLPVLLFYNIYNIEDLQSLRMDVVAYGLIVIVILFLLGMVTVHFFIKDPKQKGVILQCVFRSNYAIIGLPVAEALGGSEAAAIASLLSAFSIPLFNILAVVSLSAYTGEESGADIKSMLRKICRNPLIIGVLCGLLALGIRSLIPQNDMGGAVFSVKKQLPFIYSAIKSLAEIASPLALVVLGGQFTFRAVKGIKREILIGTLWRIVLAPALGLIPAVLLSRYTAVLSFGIVEFPSLIALFGSPVAVSSAIMAAEMENDEVLAGQLVVWTSLGSVLTLFIIIVLMRMIY</sequence>
<evidence type="ECO:0000256" key="3">
    <source>
        <dbReference type="ARBA" id="ARBA00022475"/>
    </source>
</evidence>
<evidence type="ECO:0000256" key="4">
    <source>
        <dbReference type="ARBA" id="ARBA00022692"/>
    </source>
</evidence>
<evidence type="ECO:0000256" key="6">
    <source>
        <dbReference type="ARBA" id="ARBA00023136"/>
    </source>
</evidence>
<comment type="caution">
    <text evidence="8">The sequence shown here is derived from an EMBL/GenBank/DDBJ whole genome shotgun (WGS) entry which is preliminary data.</text>
</comment>
<evidence type="ECO:0000256" key="5">
    <source>
        <dbReference type="ARBA" id="ARBA00022989"/>
    </source>
</evidence>
<dbReference type="AlphaFoldDB" id="A0A4Q7NZR5"/>
<evidence type="ECO:0000256" key="1">
    <source>
        <dbReference type="ARBA" id="ARBA00004141"/>
    </source>
</evidence>
<keyword evidence="5 7" id="KW-1133">Transmembrane helix</keyword>
<proteinExistence type="predicted"/>
<comment type="subcellular location">
    <subcellularLocation>
        <location evidence="1">Membrane</location>
        <topology evidence="1">Multi-pass membrane protein</topology>
    </subcellularLocation>
</comment>
<dbReference type="Proteomes" id="UP000292927">
    <property type="component" value="Unassembled WGS sequence"/>
</dbReference>
<dbReference type="RefSeq" id="WP_165388942.1">
    <property type="nucleotide sequence ID" value="NZ_SGXF01000007.1"/>
</dbReference>